<proteinExistence type="predicted"/>
<dbReference type="SUPFAM" id="SSF57756">
    <property type="entry name" value="Retrovirus zinc finger-like domains"/>
    <property type="match status" value="1"/>
</dbReference>
<comment type="caution">
    <text evidence="1">The sequence shown here is derived from an EMBL/GenBank/DDBJ whole genome shotgun (WGS) entry which is preliminary data.</text>
</comment>
<sequence length="247" mass="27743">MNIAWVRCPLEAAMKAAEKRRILVGWSSAKIQLMQAKPVRCYRCLQEGDVGAKCPTGATDIKCFGCSGTGHAAANCERDPHCELCAKKGLKADHKVGKDSARRDEPTLHVMVRFLQGNVNRSREAQDLMVETAKRMGTSLIIMCEPHRKTRRDDANQFTEEEGDVTMVQNTGTVDRPFRKTAAGKGYVIVSDGIWQVAGCYYSPNRPLREFEEYLASLSTAVRHTNVWSWRETSMPDGRYSGIRRQQ</sequence>
<name>A0AAW2I808_9NEOP</name>
<dbReference type="InterPro" id="IPR036875">
    <property type="entry name" value="Znf_CCHC_sf"/>
</dbReference>
<dbReference type="InterPro" id="IPR036691">
    <property type="entry name" value="Endo/exonu/phosph_ase_sf"/>
</dbReference>
<reference evidence="1" key="1">
    <citation type="journal article" date="2024" name="Gigascience">
        <title>Chromosome-level genome of the poultry shaft louse Menopon gallinae provides insight into the host-switching and adaptive evolution of parasitic lice.</title>
        <authorList>
            <person name="Xu Y."/>
            <person name="Ma L."/>
            <person name="Liu S."/>
            <person name="Liang Y."/>
            <person name="Liu Q."/>
            <person name="He Z."/>
            <person name="Tian L."/>
            <person name="Duan Y."/>
            <person name="Cai W."/>
            <person name="Li H."/>
            <person name="Song F."/>
        </authorList>
    </citation>
    <scope>NUCLEOTIDE SEQUENCE</scope>
    <source>
        <strain evidence="1">Cailab_2023a</strain>
    </source>
</reference>
<dbReference type="Gene3D" id="4.10.60.10">
    <property type="entry name" value="Zinc finger, CCHC-type"/>
    <property type="match status" value="1"/>
</dbReference>
<dbReference type="Gene3D" id="3.60.10.10">
    <property type="entry name" value="Endonuclease/exonuclease/phosphatase"/>
    <property type="match status" value="1"/>
</dbReference>
<protein>
    <recommendedName>
        <fullName evidence="2">CCHC-type domain-containing protein</fullName>
    </recommendedName>
</protein>
<evidence type="ECO:0000313" key="1">
    <source>
        <dbReference type="EMBL" id="KAL0277928.1"/>
    </source>
</evidence>
<dbReference type="GO" id="GO:0003676">
    <property type="term" value="F:nucleic acid binding"/>
    <property type="evidence" value="ECO:0007669"/>
    <property type="project" value="InterPro"/>
</dbReference>
<dbReference type="SUPFAM" id="SSF56219">
    <property type="entry name" value="DNase I-like"/>
    <property type="match status" value="1"/>
</dbReference>
<gene>
    <name evidence="1" type="ORF">PYX00_005044</name>
</gene>
<accession>A0AAW2I808</accession>
<evidence type="ECO:0008006" key="2">
    <source>
        <dbReference type="Google" id="ProtNLM"/>
    </source>
</evidence>
<dbReference type="AlphaFoldDB" id="A0AAW2I808"/>
<organism evidence="1">
    <name type="scientific">Menopon gallinae</name>
    <name type="common">poultry shaft louse</name>
    <dbReference type="NCBI Taxonomy" id="328185"/>
    <lineage>
        <taxon>Eukaryota</taxon>
        <taxon>Metazoa</taxon>
        <taxon>Ecdysozoa</taxon>
        <taxon>Arthropoda</taxon>
        <taxon>Hexapoda</taxon>
        <taxon>Insecta</taxon>
        <taxon>Pterygota</taxon>
        <taxon>Neoptera</taxon>
        <taxon>Paraneoptera</taxon>
        <taxon>Psocodea</taxon>
        <taxon>Troctomorpha</taxon>
        <taxon>Phthiraptera</taxon>
        <taxon>Amblycera</taxon>
        <taxon>Menoponidae</taxon>
        <taxon>Menopon</taxon>
    </lineage>
</organism>
<dbReference type="EMBL" id="JARGDH010000002">
    <property type="protein sequence ID" value="KAL0277928.1"/>
    <property type="molecule type" value="Genomic_DNA"/>
</dbReference>
<dbReference type="GO" id="GO:0008270">
    <property type="term" value="F:zinc ion binding"/>
    <property type="evidence" value="ECO:0007669"/>
    <property type="project" value="InterPro"/>
</dbReference>